<evidence type="ECO:0000256" key="1">
    <source>
        <dbReference type="SAM" id="MobiDB-lite"/>
    </source>
</evidence>
<dbReference type="PhylomeDB" id="V7ALG9"/>
<dbReference type="OrthoDB" id="1429806at2759"/>
<dbReference type="OMA" id="SEQISIM"/>
<dbReference type="AlphaFoldDB" id="V7ALG9"/>
<feature type="region of interest" description="Disordered" evidence="1">
    <location>
        <begin position="1"/>
        <end position="30"/>
    </location>
</feature>
<dbReference type="Gramene" id="ESW06105">
    <property type="protein sequence ID" value="ESW06105"/>
    <property type="gene ID" value="PHAVU_010G019800g"/>
</dbReference>
<proteinExistence type="predicted"/>
<dbReference type="Proteomes" id="UP000000226">
    <property type="component" value="Chromosome 10"/>
</dbReference>
<reference evidence="3" key="1">
    <citation type="journal article" date="2014" name="Nat. Genet.">
        <title>A reference genome for common bean and genome-wide analysis of dual domestications.</title>
        <authorList>
            <person name="Schmutz J."/>
            <person name="McClean P.E."/>
            <person name="Mamidi S."/>
            <person name="Wu G.A."/>
            <person name="Cannon S.B."/>
            <person name="Grimwood J."/>
            <person name="Jenkins J."/>
            <person name="Shu S."/>
            <person name="Song Q."/>
            <person name="Chavarro C."/>
            <person name="Torres-Torres M."/>
            <person name="Geffroy V."/>
            <person name="Moghaddam S.M."/>
            <person name="Gao D."/>
            <person name="Abernathy B."/>
            <person name="Barry K."/>
            <person name="Blair M."/>
            <person name="Brick M.A."/>
            <person name="Chovatia M."/>
            <person name="Gepts P."/>
            <person name="Goodstein D.M."/>
            <person name="Gonzales M."/>
            <person name="Hellsten U."/>
            <person name="Hyten D.L."/>
            <person name="Jia G."/>
            <person name="Kelly J.D."/>
            <person name="Kudrna D."/>
            <person name="Lee R."/>
            <person name="Richard M.M."/>
            <person name="Miklas P.N."/>
            <person name="Osorno J.M."/>
            <person name="Rodrigues J."/>
            <person name="Thareau V."/>
            <person name="Urrea C.A."/>
            <person name="Wang M."/>
            <person name="Yu Y."/>
            <person name="Zhang M."/>
            <person name="Wing R.A."/>
            <person name="Cregan P.B."/>
            <person name="Rokhsar D.S."/>
            <person name="Jackson S.A."/>
        </authorList>
    </citation>
    <scope>NUCLEOTIDE SEQUENCE [LARGE SCALE GENOMIC DNA]</scope>
    <source>
        <strain evidence="3">cv. G19833</strain>
    </source>
</reference>
<protein>
    <submittedName>
        <fullName evidence="2">Uncharacterized protein</fullName>
    </submittedName>
</protein>
<sequence>MQPSPSYTDSYSPGGSSFVPSPYVGTSPSQSSKKQVMVDVFERMKTSVDKLVEVMREGNMVKNEQLQVAKRHAIAIERQNELMKRQNDLKSEQISIMRRSSPVHYLESEIWDMLVQLNLHDDLILQYYDYLCENPAHVRMLFGLPTHLRLNSLLKLMSGGGDSS</sequence>
<keyword evidence="3" id="KW-1185">Reference proteome</keyword>
<name>V7ALG9_PHAVU</name>
<accession>V7ALG9</accession>
<evidence type="ECO:0000313" key="2">
    <source>
        <dbReference type="EMBL" id="ESW06105.1"/>
    </source>
</evidence>
<organism evidence="2 3">
    <name type="scientific">Phaseolus vulgaris</name>
    <name type="common">Kidney bean</name>
    <name type="synonym">French bean</name>
    <dbReference type="NCBI Taxonomy" id="3885"/>
    <lineage>
        <taxon>Eukaryota</taxon>
        <taxon>Viridiplantae</taxon>
        <taxon>Streptophyta</taxon>
        <taxon>Embryophyta</taxon>
        <taxon>Tracheophyta</taxon>
        <taxon>Spermatophyta</taxon>
        <taxon>Magnoliopsida</taxon>
        <taxon>eudicotyledons</taxon>
        <taxon>Gunneridae</taxon>
        <taxon>Pentapetalae</taxon>
        <taxon>rosids</taxon>
        <taxon>fabids</taxon>
        <taxon>Fabales</taxon>
        <taxon>Fabaceae</taxon>
        <taxon>Papilionoideae</taxon>
        <taxon>50 kb inversion clade</taxon>
        <taxon>NPAAA clade</taxon>
        <taxon>indigoferoid/millettioid clade</taxon>
        <taxon>Phaseoleae</taxon>
        <taxon>Phaseolus</taxon>
    </lineage>
</organism>
<gene>
    <name evidence="2" type="ORF">PHAVU_010G019800g</name>
</gene>
<dbReference type="EMBL" id="CM002297">
    <property type="protein sequence ID" value="ESW06105.1"/>
    <property type="molecule type" value="Genomic_DNA"/>
</dbReference>
<evidence type="ECO:0000313" key="3">
    <source>
        <dbReference type="Proteomes" id="UP000000226"/>
    </source>
</evidence>
<dbReference type="SMR" id="V7ALG9"/>